<dbReference type="Pfam" id="PF05235">
    <property type="entry name" value="CHAD"/>
    <property type="match status" value="1"/>
</dbReference>
<organism evidence="2 3">
    <name type="scientific">Candidatus Brachybacterium merdavium</name>
    <dbReference type="NCBI Taxonomy" id="2838513"/>
    <lineage>
        <taxon>Bacteria</taxon>
        <taxon>Bacillati</taxon>
        <taxon>Actinomycetota</taxon>
        <taxon>Actinomycetes</taxon>
        <taxon>Micrococcales</taxon>
        <taxon>Dermabacteraceae</taxon>
        <taxon>Brachybacterium</taxon>
    </lineage>
</organism>
<reference evidence="2" key="1">
    <citation type="journal article" date="2021" name="PeerJ">
        <title>Extensive microbial diversity within the chicken gut microbiome revealed by metagenomics and culture.</title>
        <authorList>
            <person name="Gilroy R."/>
            <person name="Ravi A."/>
            <person name="Getino M."/>
            <person name="Pursley I."/>
            <person name="Horton D.L."/>
            <person name="Alikhan N.F."/>
            <person name="Baker D."/>
            <person name="Gharbi K."/>
            <person name="Hall N."/>
            <person name="Watson M."/>
            <person name="Adriaenssens E.M."/>
            <person name="Foster-Nyarko E."/>
            <person name="Jarju S."/>
            <person name="Secka A."/>
            <person name="Antonio M."/>
            <person name="Oren A."/>
            <person name="Chaudhuri R.R."/>
            <person name="La Ragione R."/>
            <person name="Hildebrand F."/>
            <person name="Pallen M.J."/>
        </authorList>
    </citation>
    <scope>NUCLEOTIDE SEQUENCE</scope>
    <source>
        <strain evidence="2">ChiHjej13B12-24818</strain>
    </source>
</reference>
<dbReference type="SMART" id="SM00880">
    <property type="entry name" value="CHAD"/>
    <property type="match status" value="1"/>
</dbReference>
<dbReference type="Gene3D" id="1.40.20.10">
    <property type="entry name" value="CHAD domain"/>
    <property type="match status" value="1"/>
</dbReference>
<sequence>MTTDDALSAYVRQHAEQALLGLARFEYSTGEAIQREMTVEVVHATRTSLRRLRAVLRTFPESFPVPGPADDDLRFVARALSDVRDTDVLSQALLGEVDALPESLVLGPARQDLARALAARRRRAIEAVDRDRIGPSWGRAVELLGTWQQTPPHFVEPPSIRRLKEARDEVRRRVRDSQGAPEALHSARKAAKRWRYAAELLLPVEPKAAKHFDRATEFHVLLGELQDAVVTTEFLRDHAQLGNRSGHNGFTTGLLHASAQQRLEAAASRALSLA</sequence>
<accession>A0A9D2LER0</accession>
<dbReference type="Proteomes" id="UP000823823">
    <property type="component" value="Unassembled WGS sequence"/>
</dbReference>
<evidence type="ECO:0000259" key="1">
    <source>
        <dbReference type="PROSITE" id="PS51708"/>
    </source>
</evidence>
<dbReference type="InterPro" id="IPR038186">
    <property type="entry name" value="CHAD_dom_sf"/>
</dbReference>
<gene>
    <name evidence="2" type="ORF">H9786_11940</name>
</gene>
<dbReference type="PANTHER" id="PTHR39339:SF1">
    <property type="entry name" value="CHAD DOMAIN-CONTAINING PROTEIN"/>
    <property type="match status" value="1"/>
</dbReference>
<dbReference type="PROSITE" id="PS51708">
    <property type="entry name" value="CHAD"/>
    <property type="match status" value="1"/>
</dbReference>
<dbReference type="InterPro" id="IPR007899">
    <property type="entry name" value="CHAD_dom"/>
</dbReference>
<comment type="caution">
    <text evidence="2">The sequence shown here is derived from an EMBL/GenBank/DDBJ whole genome shotgun (WGS) entry which is preliminary data.</text>
</comment>
<evidence type="ECO:0000313" key="2">
    <source>
        <dbReference type="EMBL" id="HJB11216.1"/>
    </source>
</evidence>
<evidence type="ECO:0000313" key="3">
    <source>
        <dbReference type="Proteomes" id="UP000823823"/>
    </source>
</evidence>
<feature type="domain" description="CHAD" evidence="1">
    <location>
        <begin position="1"/>
        <end position="274"/>
    </location>
</feature>
<reference evidence="2" key="2">
    <citation type="submission" date="2021-04" db="EMBL/GenBank/DDBJ databases">
        <authorList>
            <person name="Gilroy R."/>
        </authorList>
    </citation>
    <scope>NUCLEOTIDE SEQUENCE</scope>
    <source>
        <strain evidence="2">ChiHjej13B12-24818</strain>
    </source>
</reference>
<proteinExistence type="predicted"/>
<dbReference type="AlphaFoldDB" id="A0A9D2LER0"/>
<protein>
    <submittedName>
        <fullName evidence="2">CHAD domain-containing protein</fullName>
    </submittedName>
</protein>
<dbReference type="PANTHER" id="PTHR39339">
    <property type="entry name" value="SLR1444 PROTEIN"/>
    <property type="match status" value="1"/>
</dbReference>
<dbReference type="EMBL" id="DWZH01000093">
    <property type="protein sequence ID" value="HJB11216.1"/>
    <property type="molecule type" value="Genomic_DNA"/>
</dbReference>
<name>A0A9D2LER0_9MICO</name>